<dbReference type="EMBL" id="CP006734">
    <property type="protein sequence ID" value="AGW40685.1"/>
    <property type="molecule type" value="Genomic_DNA"/>
</dbReference>
<dbReference type="HOGENOM" id="CLU_1487283_0_0_11"/>
<keyword evidence="4" id="KW-1185">Reference proteome</keyword>
<dbReference type="InterPro" id="IPR010427">
    <property type="entry name" value="DUF1023"/>
</dbReference>
<dbReference type="Proteomes" id="UP000016743">
    <property type="component" value="Chromosome"/>
</dbReference>
<evidence type="ECO:0000313" key="4">
    <source>
        <dbReference type="Proteomes" id="UP000016743"/>
    </source>
</evidence>
<reference evidence="3 4" key="1">
    <citation type="journal article" date="2013" name="Genome Announc.">
        <title>Complete Genome Sequence of Leifsonia xyli subsp. cynodontis Strain DSM46306, a Gram-Positive Bacterial Pathogen of Grasses.</title>
        <authorList>
            <person name="Monteiro-Vitorello C.B."/>
            <person name="Zerillo M.M."/>
            <person name="Van Sluys M.A."/>
            <person name="Camargo L.E."/>
            <person name="Kitajima J.P."/>
        </authorList>
    </citation>
    <scope>NUCLEOTIDE SEQUENCE [LARGE SCALE GENOMIC DNA]</scope>
    <source>
        <strain evidence="3 4">DSM 46306</strain>
    </source>
</reference>
<organism evidence="3 4">
    <name type="scientific">Leifsonia xyli subsp. cynodontis DSM 46306</name>
    <dbReference type="NCBI Taxonomy" id="1389489"/>
    <lineage>
        <taxon>Bacteria</taxon>
        <taxon>Bacillati</taxon>
        <taxon>Actinomycetota</taxon>
        <taxon>Actinomycetes</taxon>
        <taxon>Micrococcales</taxon>
        <taxon>Microbacteriaceae</taxon>
        <taxon>Leifsonia</taxon>
    </lineage>
</organism>
<evidence type="ECO:0000256" key="1">
    <source>
        <dbReference type="SAM" id="MobiDB-lite"/>
    </source>
</evidence>
<dbReference type="KEGG" id="lxy:O159_04890"/>
<accession>U3P2Z0</accession>
<evidence type="ECO:0000259" key="2">
    <source>
        <dbReference type="Pfam" id="PF06259"/>
    </source>
</evidence>
<feature type="domain" description="DUF1023" evidence="2">
    <location>
        <begin position="2"/>
        <end position="63"/>
    </location>
</feature>
<evidence type="ECO:0000313" key="3">
    <source>
        <dbReference type="EMBL" id="AGW40685.1"/>
    </source>
</evidence>
<dbReference type="Pfam" id="PF06259">
    <property type="entry name" value="Abhydrolase_8"/>
    <property type="match status" value="1"/>
</dbReference>
<gene>
    <name evidence="3" type="ORF">O159_04890</name>
</gene>
<proteinExistence type="predicted"/>
<protein>
    <recommendedName>
        <fullName evidence="2">DUF1023 domain-containing protein</fullName>
    </recommendedName>
</protein>
<dbReference type="STRING" id="1389489.O159_04890"/>
<sequence>MHSYGTTLASYALTRTDSRVSSFVMVGSAGIDTALVPSLAGVHADRVFTTSATADQLAPFGAELAGRAVPNPEVAHPTSPAIGGSTRFSSDGDGGALLRVDGHNPLGEARPVPLGRVFNTVPSAGHGYFDPRTQSLKNIAAISTGNLDEVSGALSSTTADAAKHNEDAEMIQDAQPKSPRL</sequence>
<dbReference type="PATRIC" id="fig|1389489.3.peg.471"/>
<feature type="region of interest" description="Disordered" evidence="1">
    <location>
        <begin position="159"/>
        <end position="181"/>
    </location>
</feature>
<dbReference type="OrthoDB" id="3259161at2"/>
<name>U3P2Z0_LEIXC</name>
<dbReference type="AlphaFoldDB" id="U3P2Z0"/>